<keyword evidence="3" id="KW-1185">Reference proteome</keyword>
<feature type="compositionally biased region" description="Low complexity" evidence="1">
    <location>
        <begin position="602"/>
        <end position="613"/>
    </location>
</feature>
<feature type="region of interest" description="Disordered" evidence="1">
    <location>
        <begin position="1"/>
        <end position="23"/>
    </location>
</feature>
<feature type="region of interest" description="Disordered" evidence="1">
    <location>
        <begin position="597"/>
        <end position="620"/>
    </location>
</feature>
<feature type="compositionally biased region" description="Low complexity" evidence="1">
    <location>
        <begin position="395"/>
        <end position="419"/>
    </location>
</feature>
<accession>A0A9P5Y5B1</accession>
<evidence type="ECO:0000313" key="3">
    <source>
        <dbReference type="Proteomes" id="UP000807353"/>
    </source>
</evidence>
<sequence>MAKNRFSALPKQQTPSSPPAHTVGAVVNPFSIDDEEDNDICPVCDGECTCDNKPRALSTPLTMSQLSALHAGSTSRSSLSSSAPAPSLKPILPSLKIKLTVPQSMLGKRRAPPTAATKFKNIEEMPFTTENDGENTTSPSDPGKLNALVPSTSHTPFAPNPKRRGRPPKGVASAREIAARSAADAHASTTFPLYPSQSLKNTQLKKFSGSRLPNKLKGAIVKKSASTKRRRVVTSESSDLSDVDQHYDFDDDDARSGQFPTFLSASALSSRASSSSGSDDSLSSFGDSDSSIEAEEENFILTEIHDRARVKRELLGEENSKKRDPHNAWVIRPRQKSAGPSDVEMDVDSDATEDEDDEQVEENEDDEETDGRRAGEGYVGLATGWSEDDDESSFDADLFFANLSDSEGNDGSSSTSSDNGGDDGDQSDLESMSYGESSITSLPPIYPDNLAFEVTEGWDGQVVFTNGFRDGQGILDMDFEANAAQFVAETSASPSQESDIEMSTSDVDDGGYEEDADGGDGETTDEELVGDDDLPNERAMRLFNLPLSVSAIDPMSTMSPTVSPGPRGRTPFSSHSLDSPKPADILSGKVFWDSDDHDEFESSTTQSYSQSSSGVGGPRTGQFEFVKEVRKAIIDDSHKEVPSPHPRFRRSRGASLSHYSSVEHVLRKHLMTPKNSMSSSNLPSFQLTPTAEEIGTTSPEMAASEIVDLNDVLEASFLDTEPADSQGILTDGESRKSSKPFNRWDLISVGAFRHTRESSEGPGWGSDPPTPSTDYGSMMKASPLSTMLWQNKGKGRKFSRKMDVSPVIFPVRDRDGDRTPTNAPPHHTPPHHNYNNHPHKSRKELRRERKLKRKSCGPVHHQNQHHQHHVHHHHPNSKTRSSSSAQRSNFFSSVPPLNI</sequence>
<dbReference type="AlphaFoldDB" id="A0A9P5Y5B1"/>
<feature type="compositionally biased region" description="Basic residues" evidence="1">
    <location>
        <begin position="862"/>
        <end position="877"/>
    </location>
</feature>
<name>A0A9P5Y5B1_9AGAR</name>
<feature type="region of interest" description="Disordered" evidence="1">
    <location>
        <begin position="124"/>
        <end position="171"/>
    </location>
</feature>
<feature type="compositionally biased region" description="Low complexity" evidence="1">
    <location>
        <begin position="878"/>
        <end position="893"/>
    </location>
</feature>
<dbReference type="Proteomes" id="UP000807353">
    <property type="component" value="Unassembled WGS sequence"/>
</dbReference>
<organism evidence="2 3">
    <name type="scientific">Collybia nuda</name>
    <dbReference type="NCBI Taxonomy" id="64659"/>
    <lineage>
        <taxon>Eukaryota</taxon>
        <taxon>Fungi</taxon>
        <taxon>Dikarya</taxon>
        <taxon>Basidiomycota</taxon>
        <taxon>Agaricomycotina</taxon>
        <taxon>Agaricomycetes</taxon>
        <taxon>Agaricomycetidae</taxon>
        <taxon>Agaricales</taxon>
        <taxon>Tricholomatineae</taxon>
        <taxon>Clitocybaceae</taxon>
        <taxon>Collybia</taxon>
    </lineage>
</organism>
<dbReference type="EMBL" id="MU150267">
    <property type="protein sequence ID" value="KAF9462964.1"/>
    <property type="molecule type" value="Genomic_DNA"/>
</dbReference>
<reference evidence="2" key="1">
    <citation type="submission" date="2020-11" db="EMBL/GenBank/DDBJ databases">
        <authorList>
            <consortium name="DOE Joint Genome Institute"/>
            <person name="Ahrendt S."/>
            <person name="Riley R."/>
            <person name="Andreopoulos W."/>
            <person name="Labutti K."/>
            <person name="Pangilinan J."/>
            <person name="Ruiz-Duenas F.J."/>
            <person name="Barrasa J.M."/>
            <person name="Sanchez-Garcia M."/>
            <person name="Camarero S."/>
            <person name="Miyauchi S."/>
            <person name="Serrano A."/>
            <person name="Linde D."/>
            <person name="Babiker R."/>
            <person name="Drula E."/>
            <person name="Ayuso-Fernandez I."/>
            <person name="Pacheco R."/>
            <person name="Padilla G."/>
            <person name="Ferreira P."/>
            <person name="Barriuso J."/>
            <person name="Kellner H."/>
            <person name="Castanera R."/>
            <person name="Alfaro M."/>
            <person name="Ramirez L."/>
            <person name="Pisabarro A.G."/>
            <person name="Kuo A."/>
            <person name="Tritt A."/>
            <person name="Lipzen A."/>
            <person name="He G."/>
            <person name="Yan M."/>
            <person name="Ng V."/>
            <person name="Cullen D."/>
            <person name="Martin F."/>
            <person name="Rosso M.-N."/>
            <person name="Henrissat B."/>
            <person name="Hibbett D."/>
            <person name="Martinez A.T."/>
            <person name="Grigoriev I.V."/>
        </authorList>
    </citation>
    <scope>NUCLEOTIDE SEQUENCE</scope>
    <source>
        <strain evidence="2">CBS 247.69</strain>
    </source>
</reference>
<feature type="compositionally biased region" description="Basic residues" evidence="1">
    <location>
        <begin position="837"/>
        <end position="855"/>
    </location>
</feature>
<evidence type="ECO:0000256" key="1">
    <source>
        <dbReference type="SAM" id="MobiDB-lite"/>
    </source>
</evidence>
<feature type="compositionally biased region" description="Acidic residues" evidence="1">
    <location>
        <begin position="343"/>
        <end position="369"/>
    </location>
</feature>
<comment type="caution">
    <text evidence="2">The sequence shown here is derived from an EMBL/GenBank/DDBJ whole genome shotgun (WGS) entry which is preliminary data.</text>
</comment>
<gene>
    <name evidence="2" type="ORF">BDZ94DRAFT_1260272</name>
</gene>
<evidence type="ECO:0000313" key="2">
    <source>
        <dbReference type="EMBL" id="KAF9462964.1"/>
    </source>
</evidence>
<protein>
    <submittedName>
        <fullName evidence="2">Uncharacterized protein</fullName>
    </submittedName>
</protein>
<feature type="region of interest" description="Disordered" evidence="1">
    <location>
        <begin position="222"/>
        <end position="446"/>
    </location>
</feature>
<feature type="compositionally biased region" description="Polar residues" evidence="1">
    <location>
        <begin position="488"/>
        <end position="505"/>
    </location>
</feature>
<feature type="compositionally biased region" description="Low complexity" evidence="1">
    <location>
        <begin position="262"/>
        <end position="289"/>
    </location>
</feature>
<feature type="region of interest" description="Disordered" evidence="1">
    <location>
        <begin position="486"/>
        <end position="537"/>
    </location>
</feature>
<dbReference type="OrthoDB" id="3259498at2759"/>
<feature type="region of interest" description="Disordered" evidence="1">
    <location>
        <begin position="793"/>
        <end position="899"/>
    </location>
</feature>
<feature type="region of interest" description="Disordered" evidence="1">
    <location>
        <begin position="755"/>
        <end position="779"/>
    </location>
</feature>
<proteinExistence type="predicted"/>
<feature type="compositionally biased region" description="Acidic residues" evidence="1">
    <location>
        <begin position="506"/>
        <end position="534"/>
    </location>
</feature>
<feature type="compositionally biased region" description="Polar residues" evidence="1">
    <location>
        <begin position="128"/>
        <end position="140"/>
    </location>
</feature>
<feature type="region of interest" description="Disordered" evidence="1">
    <location>
        <begin position="553"/>
        <end position="580"/>
    </location>
</feature>
<feature type="compositionally biased region" description="Basic and acidic residues" evidence="1">
    <location>
        <begin position="303"/>
        <end position="326"/>
    </location>
</feature>